<dbReference type="InterPro" id="IPR050171">
    <property type="entry name" value="MFS_Transporters"/>
</dbReference>
<name>A0A2U3AJY4_9BACL</name>
<evidence type="ECO:0000259" key="8">
    <source>
        <dbReference type="PROSITE" id="PS50850"/>
    </source>
</evidence>
<evidence type="ECO:0000256" key="6">
    <source>
        <dbReference type="ARBA" id="ARBA00023136"/>
    </source>
</evidence>
<dbReference type="OrthoDB" id="3268460at2"/>
<proteinExistence type="predicted"/>
<evidence type="ECO:0000256" key="1">
    <source>
        <dbReference type="ARBA" id="ARBA00004651"/>
    </source>
</evidence>
<accession>A0A2U3AJY4</accession>
<evidence type="ECO:0000256" key="4">
    <source>
        <dbReference type="ARBA" id="ARBA00022692"/>
    </source>
</evidence>
<dbReference type="AlphaFoldDB" id="A0A2U3AJY4"/>
<feature type="transmembrane region" description="Helical" evidence="7">
    <location>
        <begin position="157"/>
        <end position="174"/>
    </location>
</feature>
<keyword evidence="2" id="KW-0813">Transport</keyword>
<keyword evidence="6 7" id="KW-0472">Membrane</keyword>
<dbReference type="RefSeq" id="WP_109306634.1">
    <property type="nucleotide sequence ID" value="NZ_BJUF01000050.1"/>
</dbReference>
<keyword evidence="3" id="KW-1003">Cell membrane</keyword>
<feature type="transmembrane region" description="Helical" evidence="7">
    <location>
        <begin position="203"/>
        <end position="223"/>
    </location>
</feature>
<comment type="subcellular location">
    <subcellularLocation>
        <location evidence="1">Cell membrane</location>
        <topology evidence="1">Multi-pass membrane protein</topology>
    </subcellularLocation>
</comment>
<dbReference type="InterPro" id="IPR011701">
    <property type="entry name" value="MFS"/>
</dbReference>
<comment type="caution">
    <text evidence="9">The sequence shown here is derived from an EMBL/GenBank/DDBJ whole genome shotgun (WGS) entry which is preliminary data.</text>
</comment>
<evidence type="ECO:0000256" key="2">
    <source>
        <dbReference type="ARBA" id="ARBA00022448"/>
    </source>
</evidence>
<feature type="domain" description="Major facilitator superfamily (MFS) profile" evidence="8">
    <location>
        <begin position="4"/>
        <end position="385"/>
    </location>
</feature>
<evidence type="ECO:0000313" key="9">
    <source>
        <dbReference type="EMBL" id="PWI24804.1"/>
    </source>
</evidence>
<dbReference type="InterPro" id="IPR036259">
    <property type="entry name" value="MFS_trans_sf"/>
</dbReference>
<protein>
    <submittedName>
        <fullName evidence="9">MFS transporter</fullName>
    </submittedName>
</protein>
<dbReference type="PANTHER" id="PTHR23517">
    <property type="entry name" value="RESISTANCE PROTEIN MDTM, PUTATIVE-RELATED-RELATED"/>
    <property type="match status" value="1"/>
</dbReference>
<dbReference type="GO" id="GO:0022857">
    <property type="term" value="F:transmembrane transporter activity"/>
    <property type="evidence" value="ECO:0007669"/>
    <property type="project" value="InterPro"/>
</dbReference>
<feature type="transmembrane region" description="Helical" evidence="7">
    <location>
        <begin position="300"/>
        <end position="322"/>
    </location>
</feature>
<sequence>MPNTVWLLIIGMLVNTTGNSFLWPLNTIYLNEHLGQSLSIAGLVLMANAAAGVVGNLLGGYLFDKIGGFKAIMIGIVITIIGLILLTIWHGWPHYVYFLTLIGFSGGIVFPSMYAMVGIAWPEGGRRGFNAIYLAQNLGVAVGPILAGLIATISFDLIFGANLIMYIIFFYIALSYKKIKASDTYVSTTMLSEGGPLKERTQLFALLIIGVGFMLAWLVYTQWTTTISSYTQQLGIPLTQYSLLWTVNGLIIVFGQPIIAPIVRFLEGKYKSQMMIGLGFFVASFIVVSFAGTFKMFLMAMIIISFGEMFIFPVVPAIASMLAPKGRDGYFQGIINSFATFGRMLGPVVGGVLADTYGMQIMFILLVFVLLLAVLPFLLYDLPLKKKEKIN</sequence>
<dbReference type="Gene3D" id="1.20.1250.20">
    <property type="entry name" value="MFS general substrate transporter like domains"/>
    <property type="match status" value="2"/>
</dbReference>
<feature type="transmembrane region" description="Helical" evidence="7">
    <location>
        <begin position="38"/>
        <end position="59"/>
    </location>
</feature>
<feature type="transmembrane region" description="Helical" evidence="7">
    <location>
        <begin position="131"/>
        <end position="151"/>
    </location>
</feature>
<feature type="transmembrane region" description="Helical" evidence="7">
    <location>
        <begin position="275"/>
        <end position="294"/>
    </location>
</feature>
<reference evidence="9 10" key="1">
    <citation type="submission" date="2018-05" db="EMBL/GenBank/DDBJ databases">
        <title>Kurthia sibirica genome sequence.</title>
        <authorList>
            <person name="Maclea K.S."/>
            <person name="Goen A.E."/>
        </authorList>
    </citation>
    <scope>NUCLEOTIDE SEQUENCE [LARGE SCALE GENOMIC DNA]</scope>
    <source>
        <strain evidence="9 10">ATCC 49154</strain>
    </source>
</reference>
<dbReference type="Pfam" id="PF07690">
    <property type="entry name" value="MFS_1"/>
    <property type="match status" value="1"/>
</dbReference>
<evidence type="ECO:0000256" key="7">
    <source>
        <dbReference type="SAM" id="Phobius"/>
    </source>
</evidence>
<feature type="transmembrane region" description="Helical" evidence="7">
    <location>
        <begin position="95"/>
        <end position="119"/>
    </location>
</feature>
<organism evidence="9 10">
    <name type="scientific">Kurthia sibirica</name>
    <dbReference type="NCBI Taxonomy" id="202750"/>
    <lineage>
        <taxon>Bacteria</taxon>
        <taxon>Bacillati</taxon>
        <taxon>Bacillota</taxon>
        <taxon>Bacilli</taxon>
        <taxon>Bacillales</taxon>
        <taxon>Caryophanaceae</taxon>
        <taxon>Kurthia</taxon>
    </lineage>
</organism>
<dbReference type="EMBL" id="QFVR01000016">
    <property type="protein sequence ID" value="PWI24804.1"/>
    <property type="molecule type" value="Genomic_DNA"/>
</dbReference>
<feature type="transmembrane region" description="Helical" evidence="7">
    <location>
        <begin position="334"/>
        <end position="354"/>
    </location>
</feature>
<dbReference type="PROSITE" id="PS50850">
    <property type="entry name" value="MFS"/>
    <property type="match status" value="1"/>
</dbReference>
<feature type="transmembrane region" description="Helical" evidence="7">
    <location>
        <begin position="360"/>
        <end position="380"/>
    </location>
</feature>
<dbReference type="CDD" id="cd17329">
    <property type="entry name" value="MFS_MdtH_MDR_like"/>
    <property type="match status" value="1"/>
</dbReference>
<keyword evidence="5 7" id="KW-1133">Transmembrane helix</keyword>
<evidence type="ECO:0000256" key="5">
    <source>
        <dbReference type="ARBA" id="ARBA00022989"/>
    </source>
</evidence>
<dbReference type="Proteomes" id="UP000245938">
    <property type="component" value="Unassembled WGS sequence"/>
</dbReference>
<evidence type="ECO:0000256" key="3">
    <source>
        <dbReference type="ARBA" id="ARBA00022475"/>
    </source>
</evidence>
<dbReference type="GO" id="GO:0005886">
    <property type="term" value="C:plasma membrane"/>
    <property type="evidence" value="ECO:0007669"/>
    <property type="project" value="UniProtKB-SubCell"/>
</dbReference>
<gene>
    <name evidence="9" type="ORF">DEX24_11525</name>
</gene>
<evidence type="ECO:0000313" key="10">
    <source>
        <dbReference type="Proteomes" id="UP000245938"/>
    </source>
</evidence>
<feature type="transmembrane region" description="Helical" evidence="7">
    <location>
        <begin position="71"/>
        <end position="89"/>
    </location>
</feature>
<dbReference type="SUPFAM" id="SSF103473">
    <property type="entry name" value="MFS general substrate transporter"/>
    <property type="match status" value="1"/>
</dbReference>
<keyword evidence="10" id="KW-1185">Reference proteome</keyword>
<dbReference type="PANTHER" id="PTHR23517:SF10">
    <property type="entry name" value="MAJOR FACILITATOR SUPERFAMILY (MFS) PROFILE DOMAIN-CONTAINING PROTEIN"/>
    <property type="match status" value="1"/>
</dbReference>
<feature type="transmembrane region" description="Helical" evidence="7">
    <location>
        <begin position="243"/>
        <end position="263"/>
    </location>
</feature>
<dbReference type="InterPro" id="IPR020846">
    <property type="entry name" value="MFS_dom"/>
</dbReference>
<keyword evidence="4 7" id="KW-0812">Transmembrane</keyword>